<dbReference type="InterPro" id="IPR017853">
    <property type="entry name" value="GH"/>
</dbReference>
<evidence type="ECO:0000259" key="7">
    <source>
        <dbReference type="PROSITE" id="PS51910"/>
    </source>
</evidence>
<gene>
    <name evidence="8" type="primary">Cht10_4</name>
    <name evidence="8" type="ORF">FJT64_024569</name>
</gene>
<evidence type="ECO:0000256" key="5">
    <source>
        <dbReference type="RuleBase" id="RU000489"/>
    </source>
</evidence>
<dbReference type="PROSITE" id="PS51910">
    <property type="entry name" value="GH18_2"/>
    <property type="match status" value="1"/>
</dbReference>
<accession>A0A6A4WNB0</accession>
<dbReference type="GO" id="GO:0005576">
    <property type="term" value="C:extracellular region"/>
    <property type="evidence" value="ECO:0007669"/>
    <property type="project" value="TreeGrafter"/>
</dbReference>
<comment type="caution">
    <text evidence="8">The sequence shown here is derived from an EMBL/GenBank/DDBJ whole genome shotgun (WGS) entry which is preliminary data.</text>
</comment>
<dbReference type="SMART" id="SM00636">
    <property type="entry name" value="Glyco_18"/>
    <property type="match status" value="1"/>
</dbReference>
<name>A0A6A4WNB0_AMPAM</name>
<dbReference type="FunFam" id="3.10.50.10:FF:000003">
    <property type="entry name" value="Class V chitinase CHIT5b"/>
    <property type="match status" value="1"/>
</dbReference>
<keyword evidence="1" id="KW-0732">Signal</keyword>
<dbReference type="Proteomes" id="UP000440578">
    <property type="component" value="Unassembled WGS sequence"/>
</dbReference>
<dbReference type="SUPFAM" id="SSF54556">
    <property type="entry name" value="Chitinase insertion domain"/>
    <property type="match status" value="1"/>
</dbReference>
<dbReference type="InterPro" id="IPR050314">
    <property type="entry name" value="Glycosyl_Hydrlase_18"/>
</dbReference>
<organism evidence="8 9">
    <name type="scientific">Amphibalanus amphitrite</name>
    <name type="common">Striped barnacle</name>
    <name type="synonym">Balanus amphitrite</name>
    <dbReference type="NCBI Taxonomy" id="1232801"/>
    <lineage>
        <taxon>Eukaryota</taxon>
        <taxon>Metazoa</taxon>
        <taxon>Ecdysozoa</taxon>
        <taxon>Arthropoda</taxon>
        <taxon>Crustacea</taxon>
        <taxon>Multicrustacea</taxon>
        <taxon>Cirripedia</taxon>
        <taxon>Thoracica</taxon>
        <taxon>Thoracicalcarea</taxon>
        <taxon>Balanomorpha</taxon>
        <taxon>Balanoidea</taxon>
        <taxon>Balanidae</taxon>
        <taxon>Amphibalaninae</taxon>
        <taxon>Amphibalanus</taxon>
    </lineage>
</organism>
<reference evidence="8 9" key="1">
    <citation type="submission" date="2019-07" db="EMBL/GenBank/DDBJ databases">
        <title>Draft genome assembly of a fouling barnacle, Amphibalanus amphitrite (Darwin, 1854): The first reference genome for Thecostraca.</title>
        <authorList>
            <person name="Kim W."/>
        </authorList>
    </citation>
    <scope>NUCLEOTIDE SEQUENCE [LARGE SCALE GENOMIC DNA]</scope>
    <source>
        <strain evidence="8">SNU_AA5</strain>
        <tissue evidence="8">Soma without cirri and trophi</tissue>
    </source>
</reference>
<feature type="domain" description="GH18" evidence="7">
    <location>
        <begin position="1"/>
        <end position="174"/>
    </location>
</feature>
<dbReference type="PANTHER" id="PTHR11177">
    <property type="entry name" value="CHITINASE"/>
    <property type="match status" value="1"/>
</dbReference>
<keyword evidence="2 5" id="KW-0378">Hydrolase</keyword>
<dbReference type="GO" id="GO:0008061">
    <property type="term" value="F:chitin binding"/>
    <property type="evidence" value="ECO:0007669"/>
    <property type="project" value="InterPro"/>
</dbReference>
<evidence type="ECO:0000313" key="9">
    <source>
        <dbReference type="Proteomes" id="UP000440578"/>
    </source>
</evidence>
<dbReference type="InterPro" id="IPR001223">
    <property type="entry name" value="Glyco_hydro18_cat"/>
</dbReference>
<dbReference type="Gene3D" id="3.10.50.10">
    <property type="match status" value="1"/>
</dbReference>
<dbReference type="InterPro" id="IPR001579">
    <property type="entry name" value="Glyco_hydro_18_chit_AS"/>
</dbReference>
<dbReference type="PROSITE" id="PS01095">
    <property type="entry name" value="GH18_1"/>
    <property type="match status" value="1"/>
</dbReference>
<evidence type="ECO:0000313" key="8">
    <source>
        <dbReference type="EMBL" id="KAF0303451.1"/>
    </source>
</evidence>
<evidence type="ECO:0000256" key="1">
    <source>
        <dbReference type="ARBA" id="ARBA00022729"/>
    </source>
</evidence>
<dbReference type="AlphaFoldDB" id="A0A6A4WNB0"/>
<dbReference type="GO" id="GO:0004568">
    <property type="term" value="F:chitinase activity"/>
    <property type="evidence" value="ECO:0007669"/>
    <property type="project" value="UniProtKB-ARBA"/>
</dbReference>
<dbReference type="InterPro" id="IPR011583">
    <property type="entry name" value="Chitinase_II/V-like_cat"/>
</dbReference>
<keyword evidence="3" id="KW-0325">Glycoprotein</keyword>
<dbReference type="Gene3D" id="3.20.20.80">
    <property type="entry name" value="Glycosidases"/>
    <property type="match status" value="1"/>
</dbReference>
<dbReference type="Pfam" id="PF00704">
    <property type="entry name" value="Glyco_hydro_18"/>
    <property type="match status" value="1"/>
</dbReference>
<dbReference type="EMBL" id="VIIS01000944">
    <property type="protein sequence ID" value="KAF0303451.1"/>
    <property type="molecule type" value="Genomic_DNA"/>
</dbReference>
<dbReference type="OrthoDB" id="76388at2759"/>
<comment type="similarity">
    <text evidence="6">Belongs to the glycosyl hydrolase 18 family.</text>
</comment>
<dbReference type="SUPFAM" id="SSF51445">
    <property type="entry name" value="(Trans)glycosidases"/>
    <property type="match status" value="1"/>
</dbReference>
<dbReference type="GO" id="GO:0006032">
    <property type="term" value="P:chitin catabolic process"/>
    <property type="evidence" value="ECO:0007669"/>
    <property type="project" value="UniProtKB-ARBA"/>
</dbReference>
<dbReference type="GO" id="GO:0005975">
    <property type="term" value="P:carbohydrate metabolic process"/>
    <property type="evidence" value="ECO:0007669"/>
    <property type="project" value="InterPro"/>
</dbReference>
<evidence type="ECO:0000256" key="4">
    <source>
        <dbReference type="ARBA" id="ARBA00023295"/>
    </source>
</evidence>
<evidence type="ECO:0000256" key="2">
    <source>
        <dbReference type="ARBA" id="ARBA00022801"/>
    </source>
</evidence>
<dbReference type="InterPro" id="IPR029070">
    <property type="entry name" value="Chitinase_insertion_sf"/>
</dbReference>
<protein>
    <submittedName>
        <fullName evidence="8">Putative chitinase 10</fullName>
    </submittedName>
</protein>
<sequence length="175" mass="19989">MEDNNLDGLDLDWEFPAFERPLHERHVGYFAELNCNYSMNLWLQRGMPREKLLMGLPTYGRDWKLLNPDRHGLYAPAIGPWEDGYASLADVCRLLQNNGTEVWDSFGLVPYAYSGAEWVSFENARSIIAKATLVRALDLAGAMVFDMAQDDWENVCGEGPLPLFKLIREMLPTMK</sequence>
<keyword evidence="4 5" id="KW-0326">Glycosidase</keyword>
<proteinExistence type="inferred from homology"/>
<keyword evidence="9" id="KW-1185">Reference proteome</keyword>
<evidence type="ECO:0000256" key="6">
    <source>
        <dbReference type="RuleBase" id="RU004453"/>
    </source>
</evidence>
<evidence type="ECO:0000256" key="3">
    <source>
        <dbReference type="ARBA" id="ARBA00023180"/>
    </source>
</evidence>
<dbReference type="PANTHER" id="PTHR11177:SF317">
    <property type="entry name" value="CHITINASE 12-RELATED"/>
    <property type="match status" value="1"/>
</dbReference>